<proteinExistence type="predicted"/>
<feature type="compositionally biased region" description="Basic and acidic residues" evidence="1">
    <location>
        <begin position="172"/>
        <end position="190"/>
    </location>
</feature>
<dbReference type="Proteomes" id="UP000283269">
    <property type="component" value="Unassembled WGS sequence"/>
</dbReference>
<name>A0A409XD45_PSICY</name>
<protein>
    <submittedName>
        <fullName evidence="2">Uncharacterized protein</fullName>
    </submittedName>
</protein>
<evidence type="ECO:0000313" key="3">
    <source>
        <dbReference type="Proteomes" id="UP000283269"/>
    </source>
</evidence>
<evidence type="ECO:0000313" key="2">
    <source>
        <dbReference type="EMBL" id="PPQ88675.1"/>
    </source>
</evidence>
<accession>A0A409XD45</accession>
<dbReference type="EMBL" id="NHYD01002053">
    <property type="protein sequence ID" value="PPQ88675.1"/>
    <property type="molecule type" value="Genomic_DNA"/>
</dbReference>
<gene>
    <name evidence="2" type="ORF">CVT25_010261</name>
</gene>
<feature type="region of interest" description="Disordered" evidence="1">
    <location>
        <begin position="157"/>
        <end position="202"/>
    </location>
</feature>
<reference evidence="2 3" key="1">
    <citation type="journal article" date="2018" name="Evol. Lett.">
        <title>Horizontal gene cluster transfer increased hallucinogenic mushroom diversity.</title>
        <authorList>
            <person name="Reynolds H.T."/>
            <person name="Vijayakumar V."/>
            <person name="Gluck-Thaler E."/>
            <person name="Korotkin H.B."/>
            <person name="Matheny P.B."/>
            <person name="Slot J.C."/>
        </authorList>
    </citation>
    <scope>NUCLEOTIDE SEQUENCE [LARGE SCALE GENOMIC DNA]</scope>
    <source>
        <strain evidence="2 3">2631</strain>
    </source>
</reference>
<sequence>MHIFASLEREITEQGERIDMFVHGGWGVGCCSCWGTGTGTGAGSEKIFKVQNNVNTSALITTSSSDMAISISASASGDTDSVSVPPSSAPLALVPMLVVLADVPDLMDNDNQDVDVDVDGARDAADSYECDLDRLEEEEEDRGDHVVHLRQSLDEGQVRGRIQDYLNDEDQAGDREYEHEHEHEHQREQQEGSGDNDDGDYS</sequence>
<dbReference type="AlphaFoldDB" id="A0A409XD45"/>
<keyword evidence="3" id="KW-1185">Reference proteome</keyword>
<evidence type="ECO:0000256" key="1">
    <source>
        <dbReference type="SAM" id="MobiDB-lite"/>
    </source>
</evidence>
<dbReference type="InParanoid" id="A0A409XD45"/>
<comment type="caution">
    <text evidence="2">The sequence shown here is derived from an EMBL/GenBank/DDBJ whole genome shotgun (WGS) entry which is preliminary data.</text>
</comment>
<organism evidence="2 3">
    <name type="scientific">Psilocybe cyanescens</name>
    <dbReference type="NCBI Taxonomy" id="93625"/>
    <lineage>
        <taxon>Eukaryota</taxon>
        <taxon>Fungi</taxon>
        <taxon>Dikarya</taxon>
        <taxon>Basidiomycota</taxon>
        <taxon>Agaricomycotina</taxon>
        <taxon>Agaricomycetes</taxon>
        <taxon>Agaricomycetidae</taxon>
        <taxon>Agaricales</taxon>
        <taxon>Agaricineae</taxon>
        <taxon>Strophariaceae</taxon>
        <taxon>Psilocybe</taxon>
    </lineage>
</organism>